<dbReference type="AlphaFoldDB" id="A0A1H1A089"/>
<evidence type="ECO:0000313" key="2">
    <source>
        <dbReference type="Proteomes" id="UP000182690"/>
    </source>
</evidence>
<reference evidence="1 2" key="1">
    <citation type="submission" date="2016-10" db="EMBL/GenBank/DDBJ databases">
        <authorList>
            <person name="de Groot N.N."/>
        </authorList>
    </citation>
    <scope>NUCLEOTIDE SEQUENCE [LARGE SCALE GENOMIC DNA]</scope>
    <source>
        <strain evidence="1 2">DSM 22788</strain>
    </source>
</reference>
<dbReference type="Proteomes" id="UP000182690">
    <property type="component" value="Unassembled WGS sequence"/>
</dbReference>
<proteinExistence type="predicted"/>
<dbReference type="OrthoDB" id="4993123at2"/>
<gene>
    <name evidence="1" type="ORF">SAMN04488565_2197</name>
</gene>
<dbReference type="RefSeq" id="WP_010157076.1">
    <property type="nucleotide sequence ID" value="NZ_FNKB01000001.1"/>
</dbReference>
<dbReference type="EMBL" id="FNKB01000001">
    <property type="protein sequence ID" value="SDQ32716.1"/>
    <property type="molecule type" value="Genomic_DNA"/>
</dbReference>
<dbReference type="STRING" id="1079994.SAMN04488565_2197"/>
<accession>A0A1H1A089</accession>
<name>A0A1H1A089_9MICO</name>
<evidence type="ECO:0000313" key="1">
    <source>
        <dbReference type="EMBL" id="SDQ32716.1"/>
    </source>
</evidence>
<protein>
    <submittedName>
        <fullName evidence="1">Uncharacterized protein</fullName>
    </submittedName>
</protein>
<sequence>MNTAHGVDSLVDESLTLFAECDPGITDPYLEEAWALLVDLVQMAGARLMERRFGGLISAADEVALYLGQLERVSQVTREAPFRVPAIALRPLRAAGRFVEHSPHRDEVCQLLLAMPHIIAGYASYLTRTAGRPARPALDVLELAVRAGSVYRDSLTRAVPAL</sequence>
<organism evidence="1 2">
    <name type="scientific">Leucobacter chromiiresistens</name>
    <dbReference type="NCBI Taxonomy" id="1079994"/>
    <lineage>
        <taxon>Bacteria</taxon>
        <taxon>Bacillati</taxon>
        <taxon>Actinomycetota</taxon>
        <taxon>Actinomycetes</taxon>
        <taxon>Micrococcales</taxon>
        <taxon>Microbacteriaceae</taxon>
        <taxon>Leucobacter</taxon>
    </lineage>
</organism>